<feature type="domain" description="SusD-like N-terminal" evidence="7">
    <location>
        <begin position="87"/>
        <end position="249"/>
    </location>
</feature>
<keyword evidence="5" id="KW-0998">Cell outer membrane</keyword>
<proteinExistence type="inferred from homology"/>
<dbReference type="Gene3D" id="1.25.40.390">
    <property type="match status" value="1"/>
</dbReference>
<evidence type="ECO:0000259" key="6">
    <source>
        <dbReference type="Pfam" id="PF07980"/>
    </source>
</evidence>
<dbReference type="InterPro" id="IPR012944">
    <property type="entry name" value="SusD_RagB_dom"/>
</dbReference>
<dbReference type="InterPro" id="IPR033985">
    <property type="entry name" value="SusD-like_N"/>
</dbReference>
<comment type="similarity">
    <text evidence="2">Belongs to the SusD family.</text>
</comment>
<accession>A0AA37HZB4</accession>
<evidence type="ECO:0000256" key="3">
    <source>
        <dbReference type="ARBA" id="ARBA00022729"/>
    </source>
</evidence>
<feature type="domain" description="RagB/SusD" evidence="6">
    <location>
        <begin position="366"/>
        <end position="509"/>
    </location>
</feature>
<evidence type="ECO:0000256" key="4">
    <source>
        <dbReference type="ARBA" id="ARBA00023136"/>
    </source>
</evidence>
<organism evidence="8 9">
    <name type="scientific">Segatella bryantii</name>
    <name type="common">Prevotella bryantii</name>
    <dbReference type="NCBI Taxonomy" id="77095"/>
    <lineage>
        <taxon>Bacteria</taxon>
        <taxon>Pseudomonadati</taxon>
        <taxon>Bacteroidota</taxon>
        <taxon>Bacteroidia</taxon>
        <taxon>Bacteroidales</taxon>
        <taxon>Prevotellaceae</taxon>
        <taxon>Segatella</taxon>
    </lineage>
</organism>
<comment type="caution">
    <text evidence="8">The sequence shown here is derived from an EMBL/GenBank/DDBJ whole genome shotgun (WGS) entry which is preliminary data.</text>
</comment>
<evidence type="ECO:0000256" key="1">
    <source>
        <dbReference type="ARBA" id="ARBA00004442"/>
    </source>
</evidence>
<evidence type="ECO:0000259" key="7">
    <source>
        <dbReference type="Pfam" id="PF14322"/>
    </source>
</evidence>
<keyword evidence="3" id="KW-0732">Signal</keyword>
<dbReference type="GO" id="GO:0009279">
    <property type="term" value="C:cell outer membrane"/>
    <property type="evidence" value="ECO:0007669"/>
    <property type="project" value="UniProtKB-SubCell"/>
</dbReference>
<dbReference type="EMBL" id="BPTR01000001">
    <property type="protein sequence ID" value="GJG28829.1"/>
    <property type="molecule type" value="Genomic_DNA"/>
</dbReference>
<comment type="subcellular location">
    <subcellularLocation>
        <location evidence="1">Cell outer membrane</location>
    </subcellularLocation>
</comment>
<sequence length="512" mass="57895">MNVEDQVKKIFSNKKSCMKINLNIKYILGIVPLLVVSCTSLDEEPVSNQVTTQFYTDQSEAISAVNGVYSALLFGGDDQTLYNRGIQVATEISTDDYIAGPRAINTNVRALAALSHDAANDRMEAIWEDSYKLINAANIVIDKVPLIASDKISESIRQRSINEAKFLRALAYFNLVRWFKYIPLVLHETTSLSEDKLYVEQADEDDVYAQIIQDLKDAENLPEPTAYANEDVGRATSGAAKSLLAKVYLTREQWQLAASKAQEVINSGWYDLFENFSDVFNPQTENGKEHIFSLQHKGYTSGSRHLLAGCEATYEVPGINGSYADAYNTNSDLYASYAKNDRRLPVTLITEQVSPLDNKTYKLSAPVFNKYYDNSVVGAQIQSSVNFPVIRYAEVLLIYAEALNELNGPTEVAYEYLDKIRSRAGISKLAESAPNLSKEAFRDSLFEERRKEFTYEYQRWFDLSRRGADYMIKKLKAAGKTNVASRHIHFPIPQRELDLNPKLKQNPDWENY</sequence>
<dbReference type="InterPro" id="IPR011990">
    <property type="entry name" value="TPR-like_helical_dom_sf"/>
</dbReference>
<name>A0AA37HZB4_SEGBR</name>
<keyword evidence="4" id="KW-0472">Membrane</keyword>
<protein>
    <submittedName>
        <fullName evidence="8">Membrane protein</fullName>
    </submittedName>
</protein>
<evidence type="ECO:0000313" key="9">
    <source>
        <dbReference type="Proteomes" id="UP000887043"/>
    </source>
</evidence>
<dbReference type="SUPFAM" id="SSF48452">
    <property type="entry name" value="TPR-like"/>
    <property type="match status" value="1"/>
</dbReference>
<dbReference type="CDD" id="cd08977">
    <property type="entry name" value="SusD"/>
    <property type="match status" value="1"/>
</dbReference>
<evidence type="ECO:0000256" key="5">
    <source>
        <dbReference type="ARBA" id="ARBA00023237"/>
    </source>
</evidence>
<dbReference type="Pfam" id="PF14322">
    <property type="entry name" value="SusD-like_3"/>
    <property type="match status" value="1"/>
</dbReference>
<dbReference type="Proteomes" id="UP000887043">
    <property type="component" value="Unassembled WGS sequence"/>
</dbReference>
<evidence type="ECO:0000313" key="8">
    <source>
        <dbReference type="EMBL" id="GJG28829.1"/>
    </source>
</evidence>
<evidence type="ECO:0000256" key="2">
    <source>
        <dbReference type="ARBA" id="ARBA00006275"/>
    </source>
</evidence>
<gene>
    <name evidence="8" type="ORF">PRRU23_25290</name>
</gene>
<dbReference type="AlphaFoldDB" id="A0AA37HZB4"/>
<reference evidence="8" key="1">
    <citation type="submission" date="2021-08" db="EMBL/GenBank/DDBJ databases">
        <title>Prevotella lacticifex sp. nov., isolated from rumen of cow.</title>
        <authorList>
            <person name="Shinkai T."/>
            <person name="Ikeyama N."/>
            <person name="Kumagai M."/>
            <person name="Ohmori H."/>
            <person name="Sakamoto M."/>
            <person name="Ohkuma M."/>
            <person name="Mitsumori M."/>
        </authorList>
    </citation>
    <scope>NUCLEOTIDE SEQUENCE</scope>
    <source>
        <strain evidence="8">DSM 11371</strain>
    </source>
</reference>
<dbReference type="Pfam" id="PF07980">
    <property type="entry name" value="SusD_RagB"/>
    <property type="match status" value="1"/>
</dbReference>